<accession>A0A077LW64</accession>
<gene>
    <name evidence="2" type="ORF">BN12_1150022</name>
</gene>
<dbReference type="RefSeq" id="WP_048552925.1">
    <property type="nucleotide sequence ID" value="NZ_HF570958.1"/>
</dbReference>
<dbReference type="Pfam" id="PF10739">
    <property type="entry name" value="DUF2550"/>
    <property type="match status" value="1"/>
</dbReference>
<evidence type="ECO:0000313" key="3">
    <source>
        <dbReference type="Proteomes" id="UP000035721"/>
    </source>
</evidence>
<dbReference type="OrthoDB" id="4793422at2"/>
<evidence type="ECO:0000313" key="2">
    <source>
        <dbReference type="EMBL" id="CCH76229.1"/>
    </source>
</evidence>
<name>A0A077LW64_9MICO</name>
<evidence type="ECO:0000256" key="1">
    <source>
        <dbReference type="SAM" id="Phobius"/>
    </source>
</evidence>
<keyword evidence="3" id="KW-1185">Reference proteome</keyword>
<protein>
    <submittedName>
        <fullName evidence="2">Putative secreted protein</fullName>
    </submittedName>
</protein>
<proteinExistence type="predicted"/>
<feature type="transmembrane region" description="Helical" evidence="1">
    <location>
        <begin position="6"/>
        <end position="27"/>
    </location>
</feature>
<reference evidence="2 3" key="1">
    <citation type="journal article" date="2013" name="ISME J.">
        <title>A metabolic model for members of the genus Tetrasphaera involved in enhanced biological phosphorus removal.</title>
        <authorList>
            <person name="Kristiansen R."/>
            <person name="Nguyen H.T.T."/>
            <person name="Saunders A.M."/>
            <person name="Nielsen J.L."/>
            <person name="Wimmer R."/>
            <person name="Le V.Q."/>
            <person name="McIlroy S.J."/>
            <person name="Petrovski S."/>
            <person name="Seviour R.J."/>
            <person name="Calteau A."/>
            <person name="Nielsen K.L."/>
            <person name="Nielsen P.H."/>
        </authorList>
    </citation>
    <scope>NUCLEOTIDE SEQUENCE [LARGE SCALE GENOMIC DNA]</scope>
    <source>
        <strain evidence="2 3">T1-X7</strain>
    </source>
</reference>
<dbReference type="Proteomes" id="UP000035721">
    <property type="component" value="Unassembled WGS sequence"/>
</dbReference>
<keyword evidence="1" id="KW-0812">Transmembrane</keyword>
<keyword evidence="1" id="KW-1133">Transmembrane helix</keyword>
<dbReference type="AlphaFoldDB" id="A0A077LW64"/>
<dbReference type="InterPro" id="IPR019675">
    <property type="entry name" value="DUF2550"/>
</dbReference>
<comment type="caution">
    <text evidence="2">The sequence shown here is derived from an EMBL/GenBank/DDBJ whole genome shotgun (WGS) entry which is preliminary data.</text>
</comment>
<sequence>MLILTSAEVAVAVALAAVVIVFCFVYLRRRRIASGGPLMVCAFRTPAEPRWRLGLLRLSGDQLDWFSVVGPSMRPALSWPRDELDLSAPAPVEEVIPGLPDPVHVSGTAAGAALDLAMPPSASTALRAWLESSPPGHNVNVA</sequence>
<dbReference type="STRING" id="1194083.BN12_1150022"/>
<keyword evidence="1" id="KW-0472">Membrane</keyword>
<organism evidence="2 3">
    <name type="scientific">Nostocoides japonicum T1-X7</name>
    <dbReference type="NCBI Taxonomy" id="1194083"/>
    <lineage>
        <taxon>Bacteria</taxon>
        <taxon>Bacillati</taxon>
        <taxon>Actinomycetota</taxon>
        <taxon>Actinomycetes</taxon>
        <taxon>Micrococcales</taxon>
        <taxon>Intrasporangiaceae</taxon>
        <taxon>Nostocoides</taxon>
    </lineage>
</organism>
<dbReference type="EMBL" id="CAJB01000019">
    <property type="protein sequence ID" value="CCH76229.1"/>
    <property type="molecule type" value="Genomic_DNA"/>
</dbReference>